<dbReference type="EMBL" id="CALNXJ010000010">
    <property type="protein sequence ID" value="CAH3105974.1"/>
    <property type="molecule type" value="Genomic_DNA"/>
</dbReference>
<evidence type="ECO:0000256" key="1">
    <source>
        <dbReference type="ARBA" id="ARBA00004123"/>
    </source>
</evidence>
<dbReference type="InterPro" id="IPR005818">
    <property type="entry name" value="Histone_H1/H5_H15"/>
</dbReference>
<comment type="caution">
    <text evidence="9">The sequence shown here is derived from an EMBL/GenBank/DDBJ whole genome shotgun (WGS) entry which is preliminary data.</text>
</comment>
<reference evidence="9 10" key="1">
    <citation type="submission" date="2022-05" db="EMBL/GenBank/DDBJ databases">
        <authorList>
            <consortium name="Genoscope - CEA"/>
            <person name="William W."/>
        </authorList>
    </citation>
    <scope>NUCLEOTIDE SEQUENCE [LARGE SCALE GENOMIC DNA]</scope>
</reference>
<dbReference type="Gene3D" id="1.10.10.10">
    <property type="entry name" value="Winged helix-like DNA-binding domain superfamily/Winged helix DNA-binding domain"/>
    <property type="match status" value="1"/>
</dbReference>
<feature type="compositionally biased region" description="Basic residues" evidence="7">
    <location>
        <begin position="130"/>
        <end position="219"/>
    </location>
</feature>
<dbReference type="SMART" id="SM00526">
    <property type="entry name" value="H15"/>
    <property type="match status" value="1"/>
</dbReference>
<dbReference type="Proteomes" id="UP001159428">
    <property type="component" value="Unassembled WGS sequence"/>
</dbReference>
<gene>
    <name evidence="9" type="ORF">PMEA_00002097</name>
</gene>
<dbReference type="GO" id="GO:0000786">
    <property type="term" value="C:nucleosome"/>
    <property type="evidence" value="ECO:0007669"/>
    <property type="project" value="InterPro"/>
</dbReference>
<evidence type="ECO:0000256" key="5">
    <source>
        <dbReference type="ARBA" id="ARBA00023242"/>
    </source>
</evidence>
<dbReference type="GO" id="GO:0030261">
    <property type="term" value="P:chromosome condensation"/>
    <property type="evidence" value="ECO:0007669"/>
    <property type="project" value="TreeGrafter"/>
</dbReference>
<dbReference type="PRINTS" id="PR00624">
    <property type="entry name" value="HISTONEH5"/>
</dbReference>
<dbReference type="SUPFAM" id="SSF46785">
    <property type="entry name" value="Winged helix' DNA-binding domain"/>
    <property type="match status" value="1"/>
</dbReference>
<dbReference type="GO" id="GO:0005634">
    <property type="term" value="C:nucleus"/>
    <property type="evidence" value="ECO:0007669"/>
    <property type="project" value="UniProtKB-SubCell"/>
</dbReference>
<dbReference type="GO" id="GO:0030527">
    <property type="term" value="F:structural constituent of chromatin"/>
    <property type="evidence" value="ECO:0007669"/>
    <property type="project" value="InterPro"/>
</dbReference>
<evidence type="ECO:0000313" key="10">
    <source>
        <dbReference type="Proteomes" id="UP001159428"/>
    </source>
</evidence>
<dbReference type="Pfam" id="PF00538">
    <property type="entry name" value="Linker_histone"/>
    <property type="match status" value="1"/>
</dbReference>
<organism evidence="9 10">
    <name type="scientific">Pocillopora meandrina</name>
    <dbReference type="NCBI Taxonomy" id="46732"/>
    <lineage>
        <taxon>Eukaryota</taxon>
        <taxon>Metazoa</taxon>
        <taxon>Cnidaria</taxon>
        <taxon>Anthozoa</taxon>
        <taxon>Hexacorallia</taxon>
        <taxon>Scleractinia</taxon>
        <taxon>Astrocoeniina</taxon>
        <taxon>Pocilloporidae</taxon>
        <taxon>Pocillopora</taxon>
    </lineage>
</organism>
<accession>A0AAU9W6J2</accession>
<feature type="domain" description="H15" evidence="8">
    <location>
        <begin position="50"/>
        <end position="123"/>
    </location>
</feature>
<sequence>SNKLALKSRKRQRSLHRNDNCNGQDGVTMGDAPAAAAKAPKKKAPKKPAEHPKYEEMIIAAIKELKERTGSSRQKITKYISEHYKVGDNVAVQVKLNLKRLVAAGKLIQAKGVGASGSFKVNKAAEPKPKPKPKKKPAAKKPAAKPKKKPAAKKPAAKKAAAKKKPAAKKKTAKKPAAKKPAAKKSPKKPAAKKPAAKKAAKKAKTPTKKTPKKKAAKK</sequence>
<keyword evidence="4 6" id="KW-0238">DNA-binding</keyword>
<name>A0AAU9W6J2_9CNID</name>
<evidence type="ECO:0000256" key="6">
    <source>
        <dbReference type="RuleBase" id="RU003894"/>
    </source>
</evidence>
<dbReference type="InterPro" id="IPR005819">
    <property type="entry name" value="H1/H5"/>
</dbReference>
<dbReference type="GO" id="GO:0045910">
    <property type="term" value="P:negative regulation of DNA recombination"/>
    <property type="evidence" value="ECO:0007669"/>
    <property type="project" value="TreeGrafter"/>
</dbReference>
<proteinExistence type="inferred from homology"/>
<dbReference type="InterPro" id="IPR036388">
    <property type="entry name" value="WH-like_DNA-bd_sf"/>
</dbReference>
<feature type="non-terminal residue" evidence="9">
    <location>
        <position position="1"/>
    </location>
</feature>
<dbReference type="PROSITE" id="PS51504">
    <property type="entry name" value="H15"/>
    <property type="match status" value="1"/>
</dbReference>
<dbReference type="PANTHER" id="PTHR11467">
    <property type="entry name" value="HISTONE H1"/>
    <property type="match status" value="1"/>
</dbReference>
<feature type="region of interest" description="Disordered" evidence="7">
    <location>
        <begin position="112"/>
        <end position="219"/>
    </location>
</feature>
<keyword evidence="3 6" id="KW-0158">Chromosome</keyword>
<keyword evidence="10" id="KW-1185">Reference proteome</keyword>
<evidence type="ECO:0000256" key="2">
    <source>
        <dbReference type="ARBA" id="ARBA00004286"/>
    </source>
</evidence>
<dbReference type="InterPro" id="IPR036390">
    <property type="entry name" value="WH_DNA-bd_sf"/>
</dbReference>
<evidence type="ECO:0000256" key="3">
    <source>
        <dbReference type="ARBA" id="ARBA00022454"/>
    </source>
</evidence>
<comment type="similarity">
    <text evidence="6">Belongs to the histone H1/H5 family.</text>
</comment>
<evidence type="ECO:0000256" key="7">
    <source>
        <dbReference type="SAM" id="MobiDB-lite"/>
    </source>
</evidence>
<evidence type="ECO:0000259" key="8">
    <source>
        <dbReference type="PROSITE" id="PS51504"/>
    </source>
</evidence>
<protein>
    <recommendedName>
        <fullName evidence="8">H15 domain-containing protein</fullName>
    </recommendedName>
</protein>
<dbReference type="PANTHER" id="PTHR11467:SF36">
    <property type="entry name" value="HISTONE 24-RELATED"/>
    <property type="match status" value="1"/>
</dbReference>
<dbReference type="GO" id="GO:0003690">
    <property type="term" value="F:double-stranded DNA binding"/>
    <property type="evidence" value="ECO:0007669"/>
    <property type="project" value="TreeGrafter"/>
</dbReference>
<dbReference type="AlphaFoldDB" id="A0AAU9W6J2"/>
<dbReference type="CDD" id="cd00073">
    <property type="entry name" value="H15"/>
    <property type="match status" value="1"/>
</dbReference>
<feature type="compositionally biased region" description="Basic residues" evidence="7">
    <location>
        <begin position="1"/>
        <end position="15"/>
    </location>
</feature>
<keyword evidence="5 6" id="KW-0539">Nucleus</keyword>
<dbReference type="FunFam" id="1.10.10.10:FF:000140">
    <property type="entry name" value="Histone H1.0"/>
    <property type="match status" value="1"/>
</dbReference>
<dbReference type="GO" id="GO:0006334">
    <property type="term" value="P:nucleosome assembly"/>
    <property type="evidence" value="ECO:0007669"/>
    <property type="project" value="InterPro"/>
</dbReference>
<evidence type="ECO:0000256" key="4">
    <source>
        <dbReference type="ARBA" id="ARBA00023125"/>
    </source>
</evidence>
<feature type="region of interest" description="Disordered" evidence="7">
    <location>
        <begin position="1"/>
        <end position="53"/>
    </location>
</feature>
<dbReference type="GO" id="GO:0031492">
    <property type="term" value="F:nucleosomal DNA binding"/>
    <property type="evidence" value="ECO:0007669"/>
    <property type="project" value="TreeGrafter"/>
</dbReference>
<evidence type="ECO:0000313" key="9">
    <source>
        <dbReference type="EMBL" id="CAH3105974.1"/>
    </source>
</evidence>
<comment type="subcellular location">
    <subcellularLocation>
        <location evidence="2">Chromosome</location>
    </subcellularLocation>
    <subcellularLocation>
        <location evidence="1 6">Nucleus</location>
    </subcellularLocation>
</comment>